<comment type="caution">
    <text evidence="1">The sequence shown here is derived from an EMBL/GenBank/DDBJ whole genome shotgun (WGS) entry which is preliminary data.</text>
</comment>
<name>A0A645FXI8_9ZZZZ</name>
<protein>
    <submittedName>
        <fullName evidence="1">Uncharacterized protein</fullName>
    </submittedName>
</protein>
<accession>A0A645FXI8</accession>
<sequence>MLNRMLHESRFELNDSTSYTQFGIISFINVVTLHVVRQIATKQDKGTRSKTFDTIARETQTRTLFHPDNLILAMKMPRISEVRIIIVTRINRIYFRNGKFFTHDLFLRFHNRGLTNALIFK</sequence>
<evidence type="ECO:0000313" key="1">
    <source>
        <dbReference type="EMBL" id="MPN19237.1"/>
    </source>
</evidence>
<organism evidence="1">
    <name type="scientific">bioreactor metagenome</name>
    <dbReference type="NCBI Taxonomy" id="1076179"/>
    <lineage>
        <taxon>unclassified sequences</taxon>
        <taxon>metagenomes</taxon>
        <taxon>ecological metagenomes</taxon>
    </lineage>
</organism>
<gene>
    <name evidence="1" type="ORF">SDC9_166603</name>
</gene>
<proteinExistence type="predicted"/>
<dbReference type="AlphaFoldDB" id="A0A645FXI8"/>
<dbReference type="EMBL" id="VSSQ01066749">
    <property type="protein sequence ID" value="MPN19237.1"/>
    <property type="molecule type" value="Genomic_DNA"/>
</dbReference>
<reference evidence="1" key="1">
    <citation type="submission" date="2019-08" db="EMBL/GenBank/DDBJ databases">
        <authorList>
            <person name="Kucharzyk K."/>
            <person name="Murdoch R.W."/>
            <person name="Higgins S."/>
            <person name="Loffler F."/>
        </authorList>
    </citation>
    <scope>NUCLEOTIDE SEQUENCE</scope>
</reference>